<keyword evidence="2" id="KW-0812">Transmembrane</keyword>
<dbReference type="InterPro" id="IPR031606">
    <property type="entry name" value="Kch1/2"/>
</dbReference>
<keyword evidence="4" id="KW-1185">Reference proteome</keyword>
<dbReference type="RefSeq" id="XP_070862600.1">
    <property type="nucleotide sequence ID" value="XM_071005482.1"/>
</dbReference>
<feature type="compositionally biased region" description="Polar residues" evidence="1">
    <location>
        <begin position="390"/>
        <end position="412"/>
    </location>
</feature>
<feature type="transmembrane region" description="Helical" evidence="2">
    <location>
        <begin position="35"/>
        <end position="60"/>
    </location>
</feature>
<protein>
    <submittedName>
        <fullName evidence="3">Vacuolar membrane protein YJR054W</fullName>
    </submittedName>
</protein>
<feature type="compositionally biased region" description="Polar residues" evidence="1">
    <location>
        <begin position="588"/>
        <end position="615"/>
    </location>
</feature>
<dbReference type="PANTHER" id="PTHR36424">
    <property type="entry name" value="PHEROMONE-REGULATED MEMBRANE PROTEIN 6"/>
    <property type="match status" value="1"/>
</dbReference>
<keyword evidence="2" id="KW-1133">Transmembrane helix</keyword>
<accession>A0ABR4MT32</accession>
<feature type="region of interest" description="Disordered" evidence="1">
    <location>
        <begin position="356"/>
        <end position="551"/>
    </location>
</feature>
<feature type="region of interest" description="Disordered" evidence="1">
    <location>
        <begin position="745"/>
        <end position="764"/>
    </location>
</feature>
<feature type="compositionally biased region" description="Polar residues" evidence="1">
    <location>
        <begin position="667"/>
        <end position="681"/>
    </location>
</feature>
<dbReference type="Proteomes" id="UP001610728">
    <property type="component" value="Unassembled WGS sequence"/>
</dbReference>
<comment type="caution">
    <text evidence="3">The sequence shown here is derived from an EMBL/GenBank/DDBJ whole genome shotgun (WGS) entry which is preliminary data.</text>
</comment>
<dbReference type="GeneID" id="98115024"/>
<feature type="compositionally biased region" description="Polar residues" evidence="1">
    <location>
        <begin position="452"/>
        <end position="488"/>
    </location>
</feature>
<evidence type="ECO:0000313" key="4">
    <source>
        <dbReference type="Proteomes" id="UP001610728"/>
    </source>
</evidence>
<reference evidence="3 4" key="1">
    <citation type="submission" date="2020-05" db="EMBL/GenBank/DDBJ databases">
        <title>Ceratocystis lukuohia genome.</title>
        <authorList>
            <person name="Harrington T.C."/>
            <person name="Kim K."/>
            <person name="Mayers C.G."/>
        </authorList>
    </citation>
    <scope>NUCLEOTIDE SEQUENCE [LARGE SCALE GENOMIC DNA]</scope>
    <source>
        <strain evidence="3 4">C4212</strain>
    </source>
</reference>
<feature type="compositionally biased region" description="Polar residues" evidence="1">
    <location>
        <begin position="630"/>
        <end position="641"/>
    </location>
</feature>
<dbReference type="EMBL" id="JABSNW010000001">
    <property type="protein sequence ID" value="KAL2891420.1"/>
    <property type="molecule type" value="Genomic_DNA"/>
</dbReference>
<feature type="compositionally biased region" description="Polar residues" evidence="1">
    <location>
        <begin position="699"/>
        <end position="715"/>
    </location>
</feature>
<feature type="compositionally biased region" description="Polar residues" evidence="1">
    <location>
        <begin position="529"/>
        <end position="543"/>
    </location>
</feature>
<evidence type="ECO:0000256" key="2">
    <source>
        <dbReference type="SAM" id="Phobius"/>
    </source>
</evidence>
<gene>
    <name evidence="3" type="ORF">HOO65_010778</name>
</gene>
<evidence type="ECO:0000313" key="3">
    <source>
        <dbReference type="EMBL" id="KAL2891420.1"/>
    </source>
</evidence>
<dbReference type="PANTHER" id="PTHR36424:SF1">
    <property type="entry name" value="LOW AFFINITY K(+) TRANSPORTER 1-RELATED"/>
    <property type="match status" value="1"/>
</dbReference>
<dbReference type="Pfam" id="PF16944">
    <property type="entry name" value="KCH"/>
    <property type="match status" value="1"/>
</dbReference>
<proteinExistence type="predicted"/>
<feature type="region of interest" description="Disordered" evidence="1">
    <location>
        <begin position="569"/>
        <end position="715"/>
    </location>
</feature>
<name>A0ABR4MT32_9PEZI</name>
<keyword evidence="2" id="KW-0472">Membrane</keyword>
<feature type="transmembrane region" description="Helical" evidence="2">
    <location>
        <begin position="80"/>
        <end position="98"/>
    </location>
</feature>
<sequence length="800" mass="87772">MGCCGRSRKAKQYHAEQKWEYINLNDFKAKGCLTVFAYGYLWFSLLISVAVYAVDTFTAVNLLVLNNWTSQIKPDIDLDIAKWVFSICIILSFINLAFEQIRAWRVMHRGNIAECYLDNLAARLESTRLGKGQGYRRFLVFAELTKSKKGAEYVALFTYFSLQAWIRVLICSGPRQVINVFTIKALYVADLNPGAEDVEGSLVGFFENLSTLATEDYQKALVLAGMCFTLVVWIFSLLFMILAIFAYVFFLWHWIPRADGGLAGYCERKVNKTLVKIVSKKVNKALRQEEEKRMKDAFRTGPNDVQMIDRKATLPTLPNVGSGKADALPQMPTLPNLEAKPSMPSLERKDTMGTVSTLPAYTSRPSNTDIELNPLENHRQTPPRSRGTPAPQSGYSANASLLSNAQDMAYSNSPPGPSSLGPSAQMNRPQSPFIAPHRRPAGPSATMDHARSQSPAPTMASSQYPLRQQTQSPYYANSTRPSNGSASVRQPGPPQYGDINMARTQSPAPYGQPPNRQPTIPNMGPGNIPRSQSPATFGQQPRQPTLPNILPEPTLPTILPEPTLPELDFGNMARTASPSPHNDMARTASPNPFNQEPRTFTPFNPNGQTAQNTATPIAELGSNSPPRPTRSGTATQRNDSTPIAELATGSPPRPSRAATDVQPVELGSNSPPRATRSQTSPFDVFAAGDGRQSPDRSAMPNTDASGHLQNPNPKTNVISATSSTLTGFRPFTPSMTESNLSQAAAPQSQGIQRPTGLPMSHGYTGSGYGSDYFQDYRESTQSSAFDLEYYDLERQGDQRR</sequence>
<evidence type="ECO:0000256" key="1">
    <source>
        <dbReference type="SAM" id="MobiDB-lite"/>
    </source>
</evidence>
<feature type="compositionally biased region" description="Polar residues" evidence="1">
    <location>
        <begin position="356"/>
        <end position="370"/>
    </location>
</feature>
<organism evidence="3 4">
    <name type="scientific">Ceratocystis lukuohia</name>
    <dbReference type="NCBI Taxonomy" id="2019550"/>
    <lineage>
        <taxon>Eukaryota</taxon>
        <taxon>Fungi</taxon>
        <taxon>Dikarya</taxon>
        <taxon>Ascomycota</taxon>
        <taxon>Pezizomycotina</taxon>
        <taxon>Sordariomycetes</taxon>
        <taxon>Hypocreomycetidae</taxon>
        <taxon>Microascales</taxon>
        <taxon>Ceratocystidaceae</taxon>
        <taxon>Ceratocystis</taxon>
    </lineage>
</organism>
<feature type="transmembrane region" description="Helical" evidence="2">
    <location>
        <begin position="221"/>
        <end position="254"/>
    </location>
</feature>